<dbReference type="EMBL" id="LLEI02000064">
    <property type="protein sequence ID" value="OAJ92752.1"/>
    <property type="molecule type" value="Genomic_DNA"/>
</dbReference>
<keyword evidence="1" id="KW-0472">Membrane</keyword>
<name>A0A177XVV7_9VIBR</name>
<sequence length="117" mass="13680">MFVLLQKVLLINLTAAIIVFGLSQYVEFFKTTRLIDYLFFIVIIIWAFAKLMWEGGMHSKVTRYDNAKTDSAYTMVKDHDFDKDERENYRQNYQDGFVLFIAGIPAFVACLSLQFLN</sequence>
<dbReference type="AlphaFoldDB" id="A0A177XVV7"/>
<comment type="caution">
    <text evidence="2">The sequence shown here is derived from an EMBL/GenBank/DDBJ whole genome shotgun (WGS) entry which is preliminary data.</text>
</comment>
<evidence type="ECO:0000313" key="3">
    <source>
        <dbReference type="Proteomes" id="UP000078406"/>
    </source>
</evidence>
<feature type="transmembrane region" description="Helical" evidence="1">
    <location>
        <begin position="96"/>
        <end position="116"/>
    </location>
</feature>
<proteinExistence type="predicted"/>
<feature type="transmembrane region" description="Helical" evidence="1">
    <location>
        <begin position="34"/>
        <end position="53"/>
    </location>
</feature>
<evidence type="ECO:0000256" key="1">
    <source>
        <dbReference type="SAM" id="Phobius"/>
    </source>
</evidence>
<keyword evidence="1" id="KW-0812">Transmembrane</keyword>
<organism evidence="2 3">
    <name type="scientific">Vibrio bivalvicida</name>
    <dbReference type="NCBI Taxonomy" id="1276888"/>
    <lineage>
        <taxon>Bacteria</taxon>
        <taxon>Pseudomonadati</taxon>
        <taxon>Pseudomonadota</taxon>
        <taxon>Gammaproteobacteria</taxon>
        <taxon>Vibrionales</taxon>
        <taxon>Vibrionaceae</taxon>
        <taxon>Vibrio</taxon>
        <taxon>Vibrio oreintalis group</taxon>
    </lineage>
</organism>
<evidence type="ECO:0000313" key="2">
    <source>
        <dbReference type="EMBL" id="OAJ92752.1"/>
    </source>
</evidence>
<gene>
    <name evidence="2" type="ORF">APB76_18910</name>
</gene>
<evidence type="ECO:0008006" key="4">
    <source>
        <dbReference type="Google" id="ProtNLM"/>
    </source>
</evidence>
<dbReference type="Proteomes" id="UP000078406">
    <property type="component" value="Unassembled WGS sequence"/>
</dbReference>
<reference evidence="2 3" key="1">
    <citation type="journal article" date="2016" name="Syst. Appl. Microbiol.">
        <title>Vibrio bivalvicida sp. nov., a novel larval pathogen for bivalve molluscs reared in a hatchery.</title>
        <authorList>
            <person name="Dubert J."/>
            <person name="Romalde J.L."/>
            <person name="Prado S."/>
            <person name="Barja J.L."/>
        </authorList>
    </citation>
    <scope>NUCLEOTIDE SEQUENCE [LARGE SCALE GENOMIC DNA]</scope>
    <source>
        <strain evidence="2 3">605</strain>
    </source>
</reference>
<protein>
    <recommendedName>
        <fullName evidence="4">DUF3899 domain-containing protein</fullName>
    </recommendedName>
</protein>
<keyword evidence="1" id="KW-1133">Transmembrane helix</keyword>
<accession>A0A177XVV7</accession>
<dbReference type="RefSeq" id="WP_054962311.1">
    <property type="nucleotide sequence ID" value="NZ_LLEI02000064.1"/>
</dbReference>
<feature type="transmembrane region" description="Helical" evidence="1">
    <location>
        <begin position="9"/>
        <end position="28"/>
    </location>
</feature>